<dbReference type="EMBL" id="JAEFBJ010000009">
    <property type="protein sequence ID" value="KAG7572249.1"/>
    <property type="molecule type" value="Genomic_DNA"/>
</dbReference>
<feature type="non-terminal residue" evidence="2">
    <location>
        <position position="44"/>
    </location>
</feature>
<keyword evidence="1" id="KW-1133">Transmembrane helix</keyword>
<evidence type="ECO:0000313" key="2">
    <source>
        <dbReference type="EMBL" id="KAG7572249.1"/>
    </source>
</evidence>
<proteinExistence type="predicted"/>
<keyword evidence="3" id="KW-1185">Reference proteome</keyword>
<gene>
    <name evidence="2" type="ORF">ISN44_As09g006210</name>
</gene>
<evidence type="ECO:0000313" key="3">
    <source>
        <dbReference type="Proteomes" id="UP000694251"/>
    </source>
</evidence>
<dbReference type="Proteomes" id="UP000694251">
    <property type="component" value="Chromosome 9"/>
</dbReference>
<protein>
    <submittedName>
        <fullName evidence="2">Uncharacterized protein</fullName>
    </submittedName>
</protein>
<accession>A0A8T2AHT5</accession>
<comment type="caution">
    <text evidence="2">The sequence shown here is derived from an EMBL/GenBank/DDBJ whole genome shotgun (WGS) entry which is preliminary data.</text>
</comment>
<sequence>MFTGGSPGLQPINPWPSIIVFVVGAMVRPVSLSFLHSNQLSDMG</sequence>
<reference evidence="2 3" key="1">
    <citation type="submission" date="2020-12" db="EMBL/GenBank/DDBJ databases">
        <title>Concerted genomic and epigenomic changes stabilize Arabidopsis allopolyploids.</title>
        <authorList>
            <person name="Chen Z."/>
        </authorList>
    </citation>
    <scope>NUCLEOTIDE SEQUENCE [LARGE SCALE GENOMIC DNA]</scope>
    <source>
        <strain evidence="2">As9502</strain>
        <tissue evidence="2">Leaf</tissue>
    </source>
</reference>
<keyword evidence="1" id="KW-0472">Membrane</keyword>
<organism evidence="2 3">
    <name type="scientific">Arabidopsis suecica</name>
    <name type="common">Swedish thale-cress</name>
    <name type="synonym">Cardaminopsis suecica</name>
    <dbReference type="NCBI Taxonomy" id="45249"/>
    <lineage>
        <taxon>Eukaryota</taxon>
        <taxon>Viridiplantae</taxon>
        <taxon>Streptophyta</taxon>
        <taxon>Embryophyta</taxon>
        <taxon>Tracheophyta</taxon>
        <taxon>Spermatophyta</taxon>
        <taxon>Magnoliopsida</taxon>
        <taxon>eudicotyledons</taxon>
        <taxon>Gunneridae</taxon>
        <taxon>Pentapetalae</taxon>
        <taxon>rosids</taxon>
        <taxon>malvids</taxon>
        <taxon>Brassicales</taxon>
        <taxon>Brassicaceae</taxon>
        <taxon>Camelineae</taxon>
        <taxon>Arabidopsis</taxon>
    </lineage>
</organism>
<name>A0A8T2AHT5_ARASU</name>
<feature type="transmembrane region" description="Helical" evidence="1">
    <location>
        <begin position="15"/>
        <end position="35"/>
    </location>
</feature>
<keyword evidence="1" id="KW-0812">Transmembrane</keyword>
<evidence type="ECO:0000256" key="1">
    <source>
        <dbReference type="SAM" id="Phobius"/>
    </source>
</evidence>
<dbReference type="AlphaFoldDB" id="A0A8T2AHT5"/>